<dbReference type="PANTHER" id="PTHR42919:SF8">
    <property type="entry name" value="N-ALPHA-ACETYLTRANSFERASE 50"/>
    <property type="match status" value="1"/>
</dbReference>
<dbReference type="CDD" id="cd04301">
    <property type="entry name" value="NAT_SF"/>
    <property type="match status" value="1"/>
</dbReference>
<dbReference type="InterPro" id="IPR051556">
    <property type="entry name" value="N-term/lysine_N-AcTrnsfr"/>
</dbReference>
<dbReference type="SUPFAM" id="SSF55729">
    <property type="entry name" value="Acyl-CoA N-acyltransferases (Nat)"/>
    <property type="match status" value="1"/>
</dbReference>
<dbReference type="InterPro" id="IPR000182">
    <property type="entry name" value="GNAT_dom"/>
</dbReference>
<evidence type="ECO:0000256" key="2">
    <source>
        <dbReference type="ARBA" id="ARBA00023315"/>
    </source>
</evidence>
<organism evidence="4 5">
    <name type="scientific">Hyphobacterium marinum</name>
    <dbReference type="NCBI Taxonomy" id="3116574"/>
    <lineage>
        <taxon>Bacteria</taxon>
        <taxon>Pseudomonadati</taxon>
        <taxon>Pseudomonadota</taxon>
        <taxon>Alphaproteobacteria</taxon>
        <taxon>Maricaulales</taxon>
        <taxon>Maricaulaceae</taxon>
        <taxon>Hyphobacterium</taxon>
    </lineage>
</organism>
<evidence type="ECO:0000313" key="5">
    <source>
        <dbReference type="Proteomes" id="UP001310692"/>
    </source>
</evidence>
<name>A0ABU7LV55_9PROT</name>
<dbReference type="GO" id="GO:0016746">
    <property type="term" value="F:acyltransferase activity"/>
    <property type="evidence" value="ECO:0007669"/>
    <property type="project" value="UniProtKB-KW"/>
</dbReference>
<dbReference type="Gene3D" id="3.40.630.30">
    <property type="match status" value="1"/>
</dbReference>
<dbReference type="InterPro" id="IPR016181">
    <property type="entry name" value="Acyl_CoA_acyltransferase"/>
</dbReference>
<keyword evidence="1 4" id="KW-0808">Transferase</keyword>
<dbReference type="Proteomes" id="UP001310692">
    <property type="component" value="Unassembled WGS sequence"/>
</dbReference>
<proteinExistence type="predicted"/>
<dbReference type="PROSITE" id="PS51186">
    <property type="entry name" value="GNAT"/>
    <property type="match status" value="1"/>
</dbReference>
<dbReference type="EC" id="2.3.1.-" evidence="4"/>
<reference evidence="4 5" key="1">
    <citation type="submission" date="2024-01" db="EMBL/GenBank/DDBJ databases">
        <title>Hyphobacterium bacterium isolated from marine sediment.</title>
        <authorList>
            <person name="Zhao S."/>
        </authorList>
    </citation>
    <scope>NUCLEOTIDE SEQUENCE [LARGE SCALE GENOMIC DNA]</scope>
    <source>
        <strain evidence="4 5">Y60-23</strain>
    </source>
</reference>
<keyword evidence="2 4" id="KW-0012">Acyltransferase</keyword>
<evidence type="ECO:0000256" key="1">
    <source>
        <dbReference type="ARBA" id="ARBA00022679"/>
    </source>
</evidence>
<feature type="domain" description="N-acetyltransferase" evidence="3">
    <location>
        <begin position="2"/>
        <end position="140"/>
    </location>
</feature>
<keyword evidence="5" id="KW-1185">Reference proteome</keyword>
<evidence type="ECO:0000313" key="4">
    <source>
        <dbReference type="EMBL" id="MEE2565437.1"/>
    </source>
</evidence>
<accession>A0ABU7LV55</accession>
<gene>
    <name evidence="4" type="ORF">V0U35_01995</name>
</gene>
<dbReference type="Pfam" id="PF00583">
    <property type="entry name" value="Acetyltransf_1"/>
    <property type="match status" value="1"/>
</dbReference>
<dbReference type="PANTHER" id="PTHR42919">
    <property type="entry name" value="N-ALPHA-ACETYLTRANSFERASE"/>
    <property type="match status" value="1"/>
</dbReference>
<protein>
    <submittedName>
        <fullName evidence="4">GNAT family N-acetyltransferase</fullName>
        <ecNumber evidence="4">2.3.1.-</ecNumber>
    </submittedName>
</protein>
<sequence>MTGIVRAGPEDAARLAALHARCFPHGWSERDIAALLRQPAVIGFAAPEGFVLIRRVLDEAEILTICVDPEARRSGLGGGLLDAAISEAARQGALTIHLDVSTENRAGQALYSGRGFAETARRKRYYADGSDAILMTKQITPADPAAGV</sequence>
<dbReference type="EMBL" id="JAZDRO010000001">
    <property type="protein sequence ID" value="MEE2565437.1"/>
    <property type="molecule type" value="Genomic_DNA"/>
</dbReference>
<comment type="caution">
    <text evidence="4">The sequence shown here is derived from an EMBL/GenBank/DDBJ whole genome shotgun (WGS) entry which is preliminary data.</text>
</comment>
<dbReference type="RefSeq" id="WP_330194973.1">
    <property type="nucleotide sequence ID" value="NZ_JAZDRO010000001.1"/>
</dbReference>
<evidence type="ECO:0000259" key="3">
    <source>
        <dbReference type="PROSITE" id="PS51186"/>
    </source>
</evidence>